<protein>
    <submittedName>
        <fullName evidence="1">Uncharacterized protein</fullName>
    </submittedName>
</protein>
<dbReference type="EMBL" id="GBRH01208526">
    <property type="protein sequence ID" value="JAD89369.1"/>
    <property type="molecule type" value="Transcribed_RNA"/>
</dbReference>
<proteinExistence type="predicted"/>
<sequence length="130" mass="14738">MNLHQECKAFIRSKNLQTTKEHVIHNRKDPDSNKFSSGECCTEEKFYNSTKEENTRQIKPCHYPFLSLNHKLVPGRALMTSGVKIAGEMKTGLAINIVKIRQNSKGLNKHLSAGRYISYTCCTKNLIPKG</sequence>
<dbReference type="AlphaFoldDB" id="A0A0A9DL95"/>
<accession>A0A0A9DL95</accession>
<name>A0A0A9DL95_ARUDO</name>
<reference evidence="1" key="1">
    <citation type="submission" date="2014-09" db="EMBL/GenBank/DDBJ databases">
        <authorList>
            <person name="Magalhaes I.L.F."/>
            <person name="Oliveira U."/>
            <person name="Santos F.R."/>
            <person name="Vidigal T.H.D.A."/>
            <person name="Brescovit A.D."/>
            <person name="Santos A.J."/>
        </authorList>
    </citation>
    <scope>NUCLEOTIDE SEQUENCE</scope>
    <source>
        <tissue evidence="1">Shoot tissue taken approximately 20 cm above the soil surface</tissue>
    </source>
</reference>
<reference evidence="1" key="2">
    <citation type="journal article" date="2015" name="Data Brief">
        <title>Shoot transcriptome of the giant reed, Arundo donax.</title>
        <authorList>
            <person name="Barrero R.A."/>
            <person name="Guerrero F.D."/>
            <person name="Moolhuijzen P."/>
            <person name="Goolsby J.A."/>
            <person name="Tidwell J."/>
            <person name="Bellgard S.E."/>
            <person name="Bellgard M.I."/>
        </authorList>
    </citation>
    <scope>NUCLEOTIDE SEQUENCE</scope>
    <source>
        <tissue evidence="1">Shoot tissue taken approximately 20 cm above the soil surface</tissue>
    </source>
</reference>
<organism evidence="1">
    <name type="scientific">Arundo donax</name>
    <name type="common">Giant reed</name>
    <name type="synonym">Donax arundinaceus</name>
    <dbReference type="NCBI Taxonomy" id="35708"/>
    <lineage>
        <taxon>Eukaryota</taxon>
        <taxon>Viridiplantae</taxon>
        <taxon>Streptophyta</taxon>
        <taxon>Embryophyta</taxon>
        <taxon>Tracheophyta</taxon>
        <taxon>Spermatophyta</taxon>
        <taxon>Magnoliopsida</taxon>
        <taxon>Liliopsida</taxon>
        <taxon>Poales</taxon>
        <taxon>Poaceae</taxon>
        <taxon>PACMAD clade</taxon>
        <taxon>Arundinoideae</taxon>
        <taxon>Arundineae</taxon>
        <taxon>Arundo</taxon>
    </lineage>
</organism>
<evidence type="ECO:0000313" key="1">
    <source>
        <dbReference type="EMBL" id="JAD89369.1"/>
    </source>
</evidence>